<protein>
    <submittedName>
        <fullName evidence="1">Uncharacterized protein</fullName>
    </submittedName>
</protein>
<proteinExistence type="predicted"/>
<gene>
    <name evidence="1" type="ORF">C8R41DRAFT_847111</name>
</gene>
<keyword evidence="2" id="KW-1185">Reference proteome</keyword>
<evidence type="ECO:0000313" key="2">
    <source>
        <dbReference type="Proteomes" id="UP001150217"/>
    </source>
</evidence>
<sequence length="292" mass="31552">MLLTISGQPCIAGKDITIYQSVVSRSFVRAANLGNWHNDFVSATVNFGLNNFGYTLPIDFIVVNDVAGFDAIFGVDFQHRCRSSDCVRIFDNLPFVQSSLEARLPLPILPHLTGQYAVNPRPCVPAIQSASLDSSLSSSTFPRNMPSNNQDNTNMFTPPSTFTSQFAAQNSASSSSRLVSNPQISFVMNNIGSSPAGTPIVSNPSINEPGPSQRALYVGGPHASEDIITNNLVSPNGCSAHNELHNLINREKHTVTSTASTSEYHPVVSALPTSNDVLTACLFDMLPYMDWI</sequence>
<name>A0ABQ8V5H2_9AGAR</name>
<accession>A0ABQ8V5H2</accession>
<evidence type="ECO:0000313" key="1">
    <source>
        <dbReference type="EMBL" id="KAJ4475409.1"/>
    </source>
</evidence>
<reference evidence="1" key="1">
    <citation type="submission" date="2022-08" db="EMBL/GenBank/DDBJ databases">
        <title>A Global Phylogenomic Analysis of the Shiitake Genus Lentinula.</title>
        <authorList>
            <consortium name="DOE Joint Genome Institute"/>
            <person name="Sierra-Patev S."/>
            <person name="Min B."/>
            <person name="Naranjo-Ortiz M."/>
            <person name="Looney B."/>
            <person name="Konkel Z."/>
            <person name="Slot J.C."/>
            <person name="Sakamoto Y."/>
            <person name="Steenwyk J.L."/>
            <person name="Rokas A."/>
            <person name="Carro J."/>
            <person name="Camarero S."/>
            <person name="Ferreira P."/>
            <person name="Molpeceres G."/>
            <person name="Ruiz-Duenas F.J."/>
            <person name="Serrano A."/>
            <person name="Henrissat B."/>
            <person name="Drula E."/>
            <person name="Hughes K.W."/>
            <person name="Mata J.L."/>
            <person name="Ishikawa N.K."/>
            <person name="Vargas-Isla R."/>
            <person name="Ushijima S."/>
            <person name="Smith C.A."/>
            <person name="Ahrendt S."/>
            <person name="Andreopoulos W."/>
            <person name="He G."/>
            <person name="Labutti K."/>
            <person name="Lipzen A."/>
            <person name="Ng V."/>
            <person name="Riley R."/>
            <person name="Sandor L."/>
            <person name="Barry K."/>
            <person name="Martinez A.T."/>
            <person name="Xiao Y."/>
            <person name="Gibbons J.G."/>
            <person name="Terashima K."/>
            <person name="Grigoriev I.V."/>
            <person name="Hibbett D.S."/>
        </authorList>
    </citation>
    <scope>NUCLEOTIDE SEQUENCE</scope>
    <source>
        <strain evidence="1">RHP3577 ss4</strain>
    </source>
</reference>
<dbReference type="EMBL" id="JANVFT010000074">
    <property type="protein sequence ID" value="KAJ4475409.1"/>
    <property type="molecule type" value="Genomic_DNA"/>
</dbReference>
<organism evidence="1 2">
    <name type="scientific">Lentinula lateritia</name>
    <dbReference type="NCBI Taxonomy" id="40482"/>
    <lineage>
        <taxon>Eukaryota</taxon>
        <taxon>Fungi</taxon>
        <taxon>Dikarya</taxon>
        <taxon>Basidiomycota</taxon>
        <taxon>Agaricomycotina</taxon>
        <taxon>Agaricomycetes</taxon>
        <taxon>Agaricomycetidae</taxon>
        <taxon>Agaricales</taxon>
        <taxon>Marasmiineae</taxon>
        <taxon>Omphalotaceae</taxon>
        <taxon>Lentinula</taxon>
    </lineage>
</organism>
<dbReference type="Proteomes" id="UP001150217">
    <property type="component" value="Unassembled WGS sequence"/>
</dbReference>
<comment type="caution">
    <text evidence="1">The sequence shown here is derived from an EMBL/GenBank/DDBJ whole genome shotgun (WGS) entry which is preliminary data.</text>
</comment>